<dbReference type="Gene3D" id="2.40.170.20">
    <property type="entry name" value="TonB-dependent receptor, beta-barrel domain"/>
    <property type="match status" value="1"/>
</dbReference>
<dbReference type="NCBIfam" id="TIGR04056">
    <property type="entry name" value="OMP_RagA_SusC"/>
    <property type="match status" value="1"/>
</dbReference>
<feature type="region of interest" description="Disordered" evidence="8">
    <location>
        <begin position="27"/>
        <end position="50"/>
    </location>
</feature>
<keyword evidence="9" id="KW-1133">Transmembrane helix</keyword>
<reference evidence="11 12" key="1">
    <citation type="submission" date="2019-04" db="EMBL/GenBank/DDBJ databases">
        <title>Sphingobacterium olei sp. nov., isolated from oil-contaminated soil.</title>
        <authorList>
            <person name="Liu B."/>
        </authorList>
    </citation>
    <scope>NUCLEOTIDE SEQUENCE [LARGE SCALE GENOMIC DNA]</scope>
    <source>
        <strain evidence="11 12">HAL-9</strain>
    </source>
</reference>
<feature type="transmembrane region" description="Helical" evidence="9">
    <location>
        <begin position="58"/>
        <end position="75"/>
    </location>
</feature>
<evidence type="ECO:0000256" key="2">
    <source>
        <dbReference type="ARBA" id="ARBA00022448"/>
    </source>
</evidence>
<dbReference type="SUPFAM" id="SSF49464">
    <property type="entry name" value="Carboxypeptidase regulatory domain-like"/>
    <property type="match status" value="1"/>
</dbReference>
<evidence type="ECO:0000256" key="3">
    <source>
        <dbReference type="ARBA" id="ARBA00022452"/>
    </source>
</evidence>
<keyword evidence="12" id="KW-1185">Reference proteome</keyword>
<dbReference type="InterPro" id="IPR036942">
    <property type="entry name" value="Beta-barrel_TonB_sf"/>
</dbReference>
<dbReference type="OrthoDB" id="691550at2"/>
<feature type="domain" description="TonB-dependent receptor plug" evidence="10">
    <location>
        <begin position="177"/>
        <end position="284"/>
    </location>
</feature>
<evidence type="ECO:0000256" key="7">
    <source>
        <dbReference type="PROSITE-ProRule" id="PRU01360"/>
    </source>
</evidence>
<dbReference type="Pfam" id="PF07715">
    <property type="entry name" value="Plug"/>
    <property type="match status" value="1"/>
</dbReference>
<evidence type="ECO:0000259" key="10">
    <source>
        <dbReference type="Pfam" id="PF07715"/>
    </source>
</evidence>
<evidence type="ECO:0000256" key="4">
    <source>
        <dbReference type="ARBA" id="ARBA00022692"/>
    </source>
</evidence>
<dbReference type="InterPro" id="IPR023996">
    <property type="entry name" value="TonB-dep_OMP_SusC/RagA"/>
</dbReference>
<keyword evidence="2 7" id="KW-0813">Transport</keyword>
<gene>
    <name evidence="11" type="ORF">FAZ15_21845</name>
</gene>
<comment type="caution">
    <text evidence="11">The sequence shown here is derived from an EMBL/GenBank/DDBJ whole genome shotgun (WGS) entry which is preliminary data.</text>
</comment>
<keyword evidence="5 7" id="KW-0472">Membrane</keyword>
<dbReference type="InterPro" id="IPR012910">
    <property type="entry name" value="Plug_dom"/>
</dbReference>
<dbReference type="InterPro" id="IPR039426">
    <property type="entry name" value="TonB-dep_rcpt-like"/>
</dbReference>
<dbReference type="AlphaFoldDB" id="A0A4U0N9D1"/>
<organism evidence="11 12">
    <name type="scientific">Sphingobacterium olei</name>
    <dbReference type="NCBI Taxonomy" id="2571155"/>
    <lineage>
        <taxon>Bacteria</taxon>
        <taxon>Pseudomonadati</taxon>
        <taxon>Bacteroidota</taxon>
        <taxon>Sphingobacteriia</taxon>
        <taxon>Sphingobacteriales</taxon>
        <taxon>Sphingobacteriaceae</taxon>
        <taxon>Sphingobacterium</taxon>
    </lineage>
</organism>
<protein>
    <submittedName>
        <fullName evidence="11">SusC/RagA family TonB-linked outer membrane protein</fullName>
    </submittedName>
</protein>
<evidence type="ECO:0000256" key="5">
    <source>
        <dbReference type="ARBA" id="ARBA00023136"/>
    </source>
</evidence>
<evidence type="ECO:0000256" key="8">
    <source>
        <dbReference type="SAM" id="MobiDB-lite"/>
    </source>
</evidence>
<keyword evidence="3 7" id="KW-1134">Transmembrane beta strand</keyword>
<dbReference type="EMBL" id="SUME01000014">
    <property type="protein sequence ID" value="TJZ50062.1"/>
    <property type="molecule type" value="Genomic_DNA"/>
</dbReference>
<dbReference type="InterPro" id="IPR037066">
    <property type="entry name" value="Plug_dom_sf"/>
</dbReference>
<dbReference type="PROSITE" id="PS52016">
    <property type="entry name" value="TONB_DEPENDENT_REC_3"/>
    <property type="match status" value="1"/>
</dbReference>
<name>A0A4U0N9D1_9SPHI</name>
<dbReference type="SUPFAM" id="SSF56935">
    <property type="entry name" value="Porins"/>
    <property type="match status" value="1"/>
</dbReference>
<dbReference type="Proteomes" id="UP000306808">
    <property type="component" value="Unassembled WGS sequence"/>
</dbReference>
<comment type="similarity">
    <text evidence="7">Belongs to the TonB-dependent receptor family.</text>
</comment>
<keyword evidence="6 7" id="KW-0998">Cell outer membrane</keyword>
<evidence type="ECO:0000256" key="1">
    <source>
        <dbReference type="ARBA" id="ARBA00004571"/>
    </source>
</evidence>
<evidence type="ECO:0000256" key="9">
    <source>
        <dbReference type="SAM" id="Phobius"/>
    </source>
</evidence>
<feature type="compositionally biased region" description="Polar residues" evidence="8">
    <location>
        <begin position="28"/>
        <end position="39"/>
    </location>
</feature>
<proteinExistence type="inferred from homology"/>
<sequence>MRKLRKGESYALLRSVIPSQFKDAMLRQPQSPHSTVTPASQSSRQDDRDKSHRVIKNIQIRVIGLILFFVLYVLFSDAQAQSGRILGGEVRSAANGLPIEGVSVTIGKKYTLSDKEGKFSVTVAEKKGILNINHIGYNKQSVAYDETTTSVEIILQPSDNQIEEVEVISTGYQNIPKERATGSFEVIGKDKLNISKGGNIISRLEGLSPSLRFEKRIQGLNPLQQLTVRGTSTFYGFYNPLVILDNFPYEGDINSINPNDIEQVTILKDAAAASIWGTRAGSGVIVLTSKKAGKDGRLKLGVNISSQVGEKPDIYKMPYMSSSSFMEMEEFLFNNKFYDWQINAPDRTISPMVALLNDLRKGAIDSAEYHRSKDGWSKNDVRNDYMKYVYRPSFNQLYAINLSGGNKQMDYFASVGIDKNRNNIQSSNYERISSKLMLNLRPIERVEINMQMIYGDNTTKNVGTDSQISFGSLYSGGGRSFYPYLRLVDDLGNGIDLETVTVRKSYMDTLAGGRLLPAPYNIFNEMEASQNKARTQDMTFNIGTKVDVLPGLNGQLSYQYQQSGLKISNWQGFDSYYTRRYTNTFTEWTANTLINNVPIGDILNQTNGKITAHYFRGTMAYDNEFDDGRHKISALTGGEVKDLNDRSDAYNLYGYDKETLGYKRVNYATTYRLLNGVSGSGQIHDGVKFEELNQRFLSVFANMSYTYNNRYILSASFRKDASNLFGVKTNDKWQPLWSSGIAWDIAKEPFFKSSLFSKLKLRSTFGYNGNANSSFSAQPIMEYSGTHSITGLPYAYMVSPSNPTYRSERVGIFNIGADFSSRSNRVHGTLDFYLKDGRDVVARSMLDPTTGFESQIVNLAHFAGKGVEANINTTNIMKDHFTWQTNFIFNYHRNITRKYNYKSSRADSYMGDAYTPNPVEGRDLYGLYAYAYAGLDPATGEPQGWMNGEISKNYNQFASGPVEDLRFMGSTVPLYSGYFRNTFRYKQLSLSTNLQYRFKFVFRRESVNYSGLANYWTMHQDFEDRWQQPGDEQRTDVPAFIFPVNNSRDSFYAFSDVLVERGDAIRIKDVNLSYALPNMRQLKLNASLFFNVDNMNIMVWKKTKYPIDPDFHKMIPTPRIYTFGLSVNM</sequence>
<accession>A0A4U0N9D1</accession>
<dbReference type="RefSeq" id="WP_136903502.1">
    <property type="nucleotide sequence ID" value="NZ_SUME01000014.1"/>
</dbReference>
<dbReference type="InterPro" id="IPR008969">
    <property type="entry name" value="CarboxyPept-like_regulatory"/>
</dbReference>
<dbReference type="GO" id="GO:0009279">
    <property type="term" value="C:cell outer membrane"/>
    <property type="evidence" value="ECO:0007669"/>
    <property type="project" value="UniProtKB-SubCell"/>
</dbReference>
<dbReference type="Gene3D" id="2.170.130.10">
    <property type="entry name" value="TonB-dependent receptor, plug domain"/>
    <property type="match status" value="1"/>
</dbReference>
<dbReference type="Pfam" id="PF13715">
    <property type="entry name" value="CarbopepD_reg_2"/>
    <property type="match status" value="1"/>
</dbReference>
<keyword evidence="4 7" id="KW-0812">Transmembrane</keyword>
<evidence type="ECO:0000256" key="6">
    <source>
        <dbReference type="ARBA" id="ARBA00023237"/>
    </source>
</evidence>
<comment type="subcellular location">
    <subcellularLocation>
        <location evidence="1 7">Cell outer membrane</location>
        <topology evidence="1 7">Multi-pass membrane protein</topology>
    </subcellularLocation>
</comment>
<evidence type="ECO:0000313" key="11">
    <source>
        <dbReference type="EMBL" id="TJZ50062.1"/>
    </source>
</evidence>
<dbReference type="Gene3D" id="2.60.40.1120">
    <property type="entry name" value="Carboxypeptidase-like, regulatory domain"/>
    <property type="match status" value="1"/>
</dbReference>
<evidence type="ECO:0000313" key="12">
    <source>
        <dbReference type="Proteomes" id="UP000306808"/>
    </source>
</evidence>